<evidence type="ECO:0000256" key="1">
    <source>
        <dbReference type="ARBA" id="ARBA00004123"/>
    </source>
</evidence>
<keyword evidence="7" id="KW-0053">Apoptosis</keyword>
<sequence>MEFQKLLLEVGKALEKDEVKALAFLCTDLLGQNPKAMECANYLFCRLRDQDHLSVHQPHLLTELLLTIKRKHLVRKFGLTFDGATTCRLISPYRKLLYNLSEEITDKELEQVKFLLNAILPRRKLEENVSLLDIFLDMEHMDLLSDTNLDELEKVIETVCPMLRENIKKFKARPDFMFLLKIVAFPLHPIARRDNLGLLLSQENESSLENQFQAANTKNEDLGQYPMTAATRGICLIVNNQDFSKSCLRQREGTMIDERCLTDVFRWLGFEVEIRMDCTNAQILSAFQELGRKDHSQMDCVVCCVLSHGDDGVVLGVEGQPVKLRDLMEPLNGLNCPSLVEKPKLFFIQACQGNNEQRAVYIEADGSACDSVCRDAVVANDSIPADADFLLAMSTLPSFVSYREKTNGTWFVQSLCQNLVQMVPKGYDLISILTKVNADVSRRTDLGHKKKQMPQPAFSLRKKVVFPVPEGSPHSLTETSNVP</sequence>
<evidence type="ECO:0000256" key="2">
    <source>
        <dbReference type="ARBA" id="ARBA00004496"/>
    </source>
</evidence>
<dbReference type="CDD" id="cd00032">
    <property type="entry name" value="CASc"/>
    <property type="match status" value="1"/>
</dbReference>
<keyword evidence="9" id="KW-0378">Hydrolase</keyword>
<dbReference type="InterPro" id="IPR011600">
    <property type="entry name" value="Pept_C14_caspase"/>
</dbReference>
<dbReference type="InterPro" id="IPR011029">
    <property type="entry name" value="DEATH-like_dom_sf"/>
</dbReference>
<evidence type="ECO:0000259" key="19">
    <source>
        <dbReference type="PROSITE" id="PS50208"/>
    </source>
</evidence>
<dbReference type="SMART" id="SM00115">
    <property type="entry name" value="CASc"/>
    <property type="match status" value="1"/>
</dbReference>
<dbReference type="PROSITE" id="PS01122">
    <property type="entry name" value="CASPASE_CYS"/>
    <property type="match status" value="1"/>
</dbReference>
<dbReference type="GO" id="GO:0005634">
    <property type="term" value="C:nucleus"/>
    <property type="evidence" value="ECO:0007669"/>
    <property type="project" value="UniProtKB-SubCell"/>
</dbReference>
<evidence type="ECO:0000313" key="20">
    <source>
        <dbReference type="Ensembl" id="ENSENLP00000052058.1"/>
    </source>
</evidence>
<accession>A0A665X6V6</accession>
<dbReference type="AlphaFoldDB" id="A0A665X6V6"/>
<evidence type="ECO:0000256" key="14">
    <source>
        <dbReference type="ARBA" id="ARBA00066479"/>
    </source>
</evidence>
<evidence type="ECO:0000256" key="9">
    <source>
        <dbReference type="ARBA" id="ARBA00022801"/>
    </source>
</evidence>
<dbReference type="GO" id="GO:0006915">
    <property type="term" value="P:apoptotic process"/>
    <property type="evidence" value="ECO:0007669"/>
    <property type="project" value="UniProtKB-KW"/>
</dbReference>
<name>A0A665X6V6_ECHNA</name>
<feature type="domain" description="Caspase family p20" evidence="19">
    <location>
        <begin position="231"/>
        <end position="355"/>
    </location>
</feature>
<dbReference type="GO" id="GO:0051604">
    <property type="term" value="P:protein maturation"/>
    <property type="evidence" value="ECO:0007669"/>
    <property type="project" value="UniProtKB-ARBA"/>
</dbReference>
<dbReference type="InterPro" id="IPR033139">
    <property type="entry name" value="Caspase_cys_AS"/>
</dbReference>
<dbReference type="InterPro" id="IPR015917">
    <property type="entry name" value="Pept_C14A"/>
</dbReference>
<dbReference type="InterPro" id="IPR029030">
    <property type="entry name" value="Caspase-like_dom_sf"/>
</dbReference>
<dbReference type="PROSITE" id="PS50208">
    <property type="entry name" value="CASPASE_P20"/>
    <property type="match status" value="1"/>
</dbReference>
<dbReference type="InterPro" id="IPR001875">
    <property type="entry name" value="DED_dom"/>
</dbReference>
<comment type="catalytic activity">
    <reaction evidence="13">
        <text>Strict requirement for Asp at position P1 and has a preferred cleavage sequence of (Leu/Asp/Val)-Glu-Thr-Asp-|-(Gly/Ser/Ala).</text>
        <dbReference type="EC" id="3.4.22.61"/>
    </reaction>
</comment>
<dbReference type="InParanoid" id="A0A665X6V6"/>
<keyword evidence="11" id="KW-0865">Zymogen</keyword>
<dbReference type="InterPro" id="IPR001309">
    <property type="entry name" value="Pept_C14_p20"/>
</dbReference>
<evidence type="ECO:0000256" key="16">
    <source>
        <dbReference type="RuleBase" id="RU003971"/>
    </source>
</evidence>
<dbReference type="PANTHER" id="PTHR48169:SF7">
    <property type="entry name" value="CASPASE 10"/>
    <property type="match status" value="1"/>
</dbReference>
<evidence type="ECO:0000256" key="12">
    <source>
        <dbReference type="ARBA" id="ARBA00023242"/>
    </source>
</evidence>
<dbReference type="GO" id="GO:0006508">
    <property type="term" value="P:proteolysis"/>
    <property type="evidence" value="ECO:0007669"/>
    <property type="project" value="UniProtKB-KW"/>
</dbReference>
<dbReference type="CDD" id="cd08334">
    <property type="entry name" value="DED_Caspase_8_10_r2"/>
    <property type="match status" value="1"/>
</dbReference>
<dbReference type="PROSITE" id="PS01121">
    <property type="entry name" value="CASPASE_HIS"/>
    <property type="match status" value="1"/>
</dbReference>
<keyword evidence="4" id="KW-0963">Cytoplasm</keyword>
<keyword evidence="21" id="KW-1185">Reference proteome</keyword>
<dbReference type="InterPro" id="IPR016129">
    <property type="entry name" value="Caspase_his_AS"/>
</dbReference>
<dbReference type="GO" id="GO:0004197">
    <property type="term" value="F:cysteine-type endopeptidase activity"/>
    <property type="evidence" value="ECO:0007669"/>
    <property type="project" value="InterPro"/>
</dbReference>
<comment type="similarity">
    <text evidence="3 16">Belongs to the peptidase C14A family.</text>
</comment>
<evidence type="ECO:0000259" key="17">
    <source>
        <dbReference type="PROSITE" id="PS50168"/>
    </source>
</evidence>
<evidence type="ECO:0000259" key="18">
    <source>
        <dbReference type="PROSITE" id="PS50207"/>
    </source>
</evidence>
<proteinExistence type="inferred from homology"/>
<reference evidence="20" key="3">
    <citation type="submission" date="2025-09" db="UniProtKB">
        <authorList>
            <consortium name="Ensembl"/>
        </authorList>
    </citation>
    <scope>IDENTIFICATION</scope>
</reference>
<dbReference type="GO" id="GO:0032991">
    <property type="term" value="C:protein-containing complex"/>
    <property type="evidence" value="ECO:0007669"/>
    <property type="project" value="UniProtKB-ARBA"/>
</dbReference>
<dbReference type="InterPro" id="IPR002138">
    <property type="entry name" value="Pept_C14_p10"/>
</dbReference>
<reference evidence="20" key="1">
    <citation type="submission" date="2021-04" db="EMBL/GenBank/DDBJ databases">
        <authorList>
            <consortium name="Wellcome Sanger Institute Data Sharing"/>
        </authorList>
    </citation>
    <scope>NUCLEOTIDE SEQUENCE [LARGE SCALE GENOMIC DNA]</scope>
</reference>
<dbReference type="Pfam" id="PF00656">
    <property type="entry name" value="Peptidase_C14"/>
    <property type="match status" value="1"/>
</dbReference>
<dbReference type="PRINTS" id="PR00376">
    <property type="entry name" value="IL1BCENZYME"/>
</dbReference>
<evidence type="ECO:0000256" key="10">
    <source>
        <dbReference type="ARBA" id="ARBA00022807"/>
    </source>
</evidence>
<dbReference type="EC" id="3.4.22.61" evidence="14"/>
<keyword evidence="10" id="KW-0788">Thiol protease</keyword>
<feature type="domain" description="DED" evidence="17">
    <location>
        <begin position="2"/>
        <end position="79"/>
    </location>
</feature>
<dbReference type="Gene3D" id="1.10.533.10">
    <property type="entry name" value="Death Domain, Fas"/>
    <property type="match status" value="2"/>
</dbReference>
<dbReference type="SUPFAM" id="SSF47986">
    <property type="entry name" value="DEATH domain"/>
    <property type="match status" value="2"/>
</dbReference>
<dbReference type="PROSITE" id="PS50168">
    <property type="entry name" value="DED"/>
    <property type="match status" value="2"/>
</dbReference>
<dbReference type="SUPFAM" id="SSF52129">
    <property type="entry name" value="Caspase-like"/>
    <property type="match status" value="1"/>
</dbReference>
<evidence type="ECO:0000256" key="15">
    <source>
        <dbReference type="ARBA" id="ARBA00068172"/>
    </source>
</evidence>
<dbReference type="FunFam" id="3.40.50.1460:FF:000008">
    <property type="entry name" value="caspase-8 isoform X1"/>
    <property type="match status" value="1"/>
</dbReference>
<keyword evidence="12" id="KW-0539">Nucleus</keyword>
<dbReference type="GO" id="GO:0043065">
    <property type="term" value="P:positive regulation of apoptotic process"/>
    <property type="evidence" value="ECO:0007669"/>
    <property type="project" value="UniProtKB-ARBA"/>
</dbReference>
<reference evidence="20" key="2">
    <citation type="submission" date="2025-08" db="UniProtKB">
        <authorList>
            <consortium name="Ensembl"/>
        </authorList>
    </citation>
    <scope>IDENTIFICATION</scope>
</reference>
<evidence type="ECO:0000256" key="8">
    <source>
        <dbReference type="ARBA" id="ARBA00022737"/>
    </source>
</evidence>
<evidence type="ECO:0000313" key="21">
    <source>
        <dbReference type="Proteomes" id="UP000472264"/>
    </source>
</evidence>
<evidence type="ECO:0000256" key="6">
    <source>
        <dbReference type="ARBA" id="ARBA00022670"/>
    </source>
</evidence>
<organism evidence="20 21">
    <name type="scientific">Echeneis naucrates</name>
    <name type="common">Live sharksucker</name>
    <dbReference type="NCBI Taxonomy" id="173247"/>
    <lineage>
        <taxon>Eukaryota</taxon>
        <taxon>Metazoa</taxon>
        <taxon>Chordata</taxon>
        <taxon>Craniata</taxon>
        <taxon>Vertebrata</taxon>
        <taxon>Euteleostomi</taxon>
        <taxon>Actinopterygii</taxon>
        <taxon>Neopterygii</taxon>
        <taxon>Teleostei</taxon>
        <taxon>Neoteleostei</taxon>
        <taxon>Acanthomorphata</taxon>
        <taxon>Carangaria</taxon>
        <taxon>Carangiformes</taxon>
        <taxon>Echeneidae</taxon>
        <taxon>Echeneis</taxon>
    </lineage>
</organism>
<dbReference type="Ensembl" id="ENSENLT00000053315.1">
    <property type="protein sequence ID" value="ENSENLP00000052058.1"/>
    <property type="gene ID" value="ENSENLG00000021775.1"/>
</dbReference>
<dbReference type="PROSITE" id="PS50207">
    <property type="entry name" value="CASPASE_P10"/>
    <property type="match status" value="1"/>
</dbReference>
<evidence type="ECO:0000256" key="3">
    <source>
        <dbReference type="ARBA" id="ARBA00010134"/>
    </source>
</evidence>
<evidence type="ECO:0000256" key="5">
    <source>
        <dbReference type="ARBA" id="ARBA00022553"/>
    </source>
</evidence>
<keyword evidence="6" id="KW-0645">Protease</keyword>
<dbReference type="FunFam" id="1.10.533.10:FF:000016">
    <property type="entry name" value="CASP8 and FADD-like apoptosis regulator"/>
    <property type="match status" value="1"/>
</dbReference>
<evidence type="ECO:0000256" key="7">
    <source>
        <dbReference type="ARBA" id="ARBA00022703"/>
    </source>
</evidence>
<dbReference type="GO" id="GO:0005886">
    <property type="term" value="C:plasma membrane"/>
    <property type="evidence" value="ECO:0007669"/>
    <property type="project" value="UniProtKB-ARBA"/>
</dbReference>
<dbReference type="Gene3D" id="3.40.50.1460">
    <property type="match status" value="1"/>
</dbReference>
<keyword evidence="5" id="KW-0597">Phosphoprotein</keyword>
<evidence type="ECO:0000256" key="4">
    <source>
        <dbReference type="ARBA" id="ARBA00022490"/>
    </source>
</evidence>
<feature type="domain" description="DED" evidence="17">
    <location>
        <begin position="92"/>
        <end position="159"/>
    </location>
</feature>
<dbReference type="SMART" id="SM00031">
    <property type="entry name" value="DED"/>
    <property type="match status" value="2"/>
</dbReference>
<evidence type="ECO:0000256" key="13">
    <source>
        <dbReference type="ARBA" id="ARBA00051626"/>
    </source>
</evidence>
<evidence type="ECO:0000256" key="11">
    <source>
        <dbReference type="ARBA" id="ARBA00023145"/>
    </source>
</evidence>
<dbReference type="Pfam" id="PF01335">
    <property type="entry name" value="DED"/>
    <property type="match status" value="2"/>
</dbReference>
<comment type="subcellular location">
    <subcellularLocation>
        <location evidence="2">Cytoplasm</location>
    </subcellularLocation>
    <subcellularLocation>
        <location evidence="1">Nucleus</location>
    </subcellularLocation>
</comment>
<keyword evidence="8" id="KW-0677">Repeat</keyword>
<dbReference type="GO" id="GO:0005737">
    <property type="term" value="C:cytoplasm"/>
    <property type="evidence" value="ECO:0007669"/>
    <property type="project" value="UniProtKB-SubCell"/>
</dbReference>
<feature type="domain" description="Caspase family p10" evidence="18">
    <location>
        <begin position="379"/>
        <end position="466"/>
    </location>
</feature>
<dbReference type="PANTHER" id="PTHR48169">
    <property type="entry name" value="DED DOMAIN-CONTAINING PROTEIN"/>
    <property type="match status" value="1"/>
</dbReference>
<protein>
    <recommendedName>
        <fullName evidence="15">Caspase-8</fullName>
        <ecNumber evidence="14">3.4.22.61</ecNumber>
    </recommendedName>
</protein>
<dbReference type="Proteomes" id="UP000472264">
    <property type="component" value="Chromosome 21"/>
</dbReference>